<feature type="transmembrane region" description="Helical" evidence="2">
    <location>
        <begin position="34"/>
        <end position="52"/>
    </location>
</feature>
<evidence type="ECO:0000313" key="3">
    <source>
        <dbReference type="EMBL" id="SQI00773.1"/>
    </source>
</evidence>
<gene>
    <name evidence="3" type="ORF">NCTC10288_02091</name>
</gene>
<accession>A0A2X4RG18</accession>
<evidence type="ECO:0000313" key="4">
    <source>
        <dbReference type="Proteomes" id="UP000249264"/>
    </source>
</evidence>
<dbReference type="STRING" id="38301.NX84_03395"/>
<reference evidence="3 4" key="1">
    <citation type="submission" date="2018-06" db="EMBL/GenBank/DDBJ databases">
        <authorList>
            <consortium name="Pathogen Informatics"/>
            <person name="Doyle S."/>
        </authorList>
    </citation>
    <scope>NUCLEOTIDE SEQUENCE [LARGE SCALE GENOMIC DNA]</scope>
    <source>
        <strain evidence="3 4">NCTC10288</strain>
    </source>
</reference>
<dbReference type="Proteomes" id="UP000249264">
    <property type="component" value="Chromosome 1"/>
</dbReference>
<keyword evidence="2" id="KW-1133">Transmembrane helix</keyword>
<keyword evidence="2" id="KW-0812">Transmembrane</keyword>
<dbReference type="AlphaFoldDB" id="A0A2X4RG18"/>
<feature type="compositionally biased region" description="Polar residues" evidence="1">
    <location>
        <begin position="1"/>
        <end position="13"/>
    </location>
</feature>
<feature type="region of interest" description="Disordered" evidence="1">
    <location>
        <begin position="1"/>
        <end position="27"/>
    </location>
</feature>
<name>A0A2X4RG18_9CORY</name>
<organism evidence="3 4">
    <name type="scientific">Corynebacterium minutissimum</name>
    <dbReference type="NCBI Taxonomy" id="38301"/>
    <lineage>
        <taxon>Bacteria</taxon>
        <taxon>Bacillati</taxon>
        <taxon>Actinomycetota</taxon>
        <taxon>Actinomycetes</taxon>
        <taxon>Mycobacteriales</taxon>
        <taxon>Corynebacteriaceae</taxon>
        <taxon>Corynebacterium</taxon>
    </lineage>
</organism>
<dbReference type="EMBL" id="LS483460">
    <property type="protein sequence ID" value="SQI00773.1"/>
    <property type="molecule type" value="Genomic_DNA"/>
</dbReference>
<sequence>MEQVTQTTENFQSAEVDRAEATTDSSGQMSSRKLNILTVIIAVVLVAGGITVEQIKRHDTSDELARPDLREDHIVNLRPETEDVLPETFIEKVALCSETALLSTNALLEGAHGYSCKLWLTQEQDSQGLMTFLSPRNVIMGEEAEKIYRALPDYHDEAFQTSTRTVREASGSQPEILVNEWGKDGFGGGDIFVYYPQEKIMVSWPWNKTDPGAQDVETVVSGEGF</sequence>
<keyword evidence="2" id="KW-0472">Membrane</keyword>
<proteinExistence type="predicted"/>
<evidence type="ECO:0000256" key="2">
    <source>
        <dbReference type="SAM" id="Phobius"/>
    </source>
</evidence>
<evidence type="ECO:0000256" key="1">
    <source>
        <dbReference type="SAM" id="MobiDB-lite"/>
    </source>
</evidence>
<protein>
    <submittedName>
        <fullName evidence="3">Uncharacterized protein</fullName>
    </submittedName>
</protein>
<dbReference type="KEGG" id="cmin:NCTC10288_02091"/>